<dbReference type="AlphaFoldDB" id="A0A9P6JIY8"/>
<name>A0A9P6JIY8_9AGAR</name>
<keyword evidence="2" id="KW-1185">Reference proteome</keyword>
<gene>
    <name evidence="1" type="ORF">CPB83DRAFT_96829</name>
</gene>
<comment type="caution">
    <text evidence="1">The sequence shown here is derived from an EMBL/GenBank/DDBJ whole genome shotgun (WGS) entry which is preliminary data.</text>
</comment>
<evidence type="ECO:0000313" key="2">
    <source>
        <dbReference type="Proteomes" id="UP000807306"/>
    </source>
</evidence>
<reference evidence="1" key="1">
    <citation type="submission" date="2020-11" db="EMBL/GenBank/DDBJ databases">
        <authorList>
            <consortium name="DOE Joint Genome Institute"/>
            <person name="Ahrendt S."/>
            <person name="Riley R."/>
            <person name="Andreopoulos W."/>
            <person name="Labutti K."/>
            <person name="Pangilinan J."/>
            <person name="Ruiz-Duenas F.J."/>
            <person name="Barrasa J.M."/>
            <person name="Sanchez-Garcia M."/>
            <person name="Camarero S."/>
            <person name="Miyauchi S."/>
            <person name="Serrano A."/>
            <person name="Linde D."/>
            <person name="Babiker R."/>
            <person name="Drula E."/>
            <person name="Ayuso-Fernandez I."/>
            <person name="Pacheco R."/>
            <person name="Padilla G."/>
            <person name="Ferreira P."/>
            <person name="Barriuso J."/>
            <person name="Kellner H."/>
            <person name="Castanera R."/>
            <person name="Alfaro M."/>
            <person name="Ramirez L."/>
            <person name="Pisabarro A.G."/>
            <person name="Kuo A."/>
            <person name="Tritt A."/>
            <person name="Lipzen A."/>
            <person name="He G."/>
            <person name="Yan M."/>
            <person name="Ng V."/>
            <person name="Cullen D."/>
            <person name="Martin F."/>
            <person name="Rosso M.-N."/>
            <person name="Henrissat B."/>
            <person name="Hibbett D."/>
            <person name="Martinez A.T."/>
            <person name="Grigoriev I.V."/>
        </authorList>
    </citation>
    <scope>NUCLEOTIDE SEQUENCE</scope>
    <source>
        <strain evidence="1">CBS 506.95</strain>
    </source>
</reference>
<dbReference type="SUPFAM" id="SSF52047">
    <property type="entry name" value="RNI-like"/>
    <property type="match status" value="1"/>
</dbReference>
<protein>
    <submittedName>
        <fullName evidence="1">Uncharacterized protein</fullName>
    </submittedName>
</protein>
<evidence type="ECO:0000313" key="1">
    <source>
        <dbReference type="EMBL" id="KAF9522558.1"/>
    </source>
</evidence>
<sequence>MEAFFREASRWKHICIVGHAELLEHISGYTSEVAAVAHQLSSLYLHSTAWFPVKCTFSIGSSDASLPSPSHLSLTNIAIEINSFDLSRLTSLRLPPITVTKIIHIFTRASSLNKLTTGIAPPELAESSSFQDWDSPFQHTSLKILDLEVNFLGVVGQGPFCRLTLPSLESLSCSIGGMKLSILQNF</sequence>
<organism evidence="1 2">
    <name type="scientific">Crepidotus variabilis</name>
    <dbReference type="NCBI Taxonomy" id="179855"/>
    <lineage>
        <taxon>Eukaryota</taxon>
        <taxon>Fungi</taxon>
        <taxon>Dikarya</taxon>
        <taxon>Basidiomycota</taxon>
        <taxon>Agaricomycotina</taxon>
        <taxon>Agaricomycetes</taxon>
        <taxon>Agaricomycetidae</taxon>
        <taxon>Agaricales</taxon>
        <taxon>Agaricineae</taxon>
        <taxon>Crepidotaceae</taxon>
        <taxon>Crepidotus</taxon>
    </lineage>
</organism>
<proteinExistence type="predicted"/>
<accession>A0A9P6JIY8</accession>
<dbReference type="Proteomes" id="UP000807306">
    <property type="component" value="Unassembled WGS sequence"/>
</dbReference>
<dbReference type="OrthoDB" id="2269034at2759"/>
<dbReference type="EMBL" id="MU157941">
    <property type="protein sequence ID" value="KAF9522558.1"/>
    <property type="molecule type" value="Genomic_DNA"/>
</dbReference>